<proteinExistence type="inferred from homology"/>
<comment type="similarity">
    <text evidence="1">Belongs to the universal ribosomal protein uL5 family.</text>
</comment>
<feature type="domain" description="Large ribosomal subunit protein uL5 C-terminal" evidence="5">
    <location>
        <begin position="490"/>
        <end position="551"/>
    </location>
</feature>
<dbReference type="GO" id="GO:0006412">
    <property type="term" value="P:translation"/>
    <property type="evidence" value="ECO:0007669"/>
    <property type="project" value="InterPro"/>
</dbReference>
<dbReference type="GO" id="GO:0003735">
    <property type="term" value="F:structural constituent of ribosome"/>
    <property type="evidence" value="ECO:0007669"/>
    <property type="project" value="InterPro"/>
</dbReference>
<comment type="caution">
    <text evidence="6">The sequence shown here is derived from an EMBL/GenBank/DDBJ whole genome shotgun (WGS) entry which is preliminary data.</text>
</comment>
<dbReference type="EMBL" id="CAMKVN010000036">
    <property type="protein sequence ID" value="CAI2162428.1"/>
    <property type="molecule type" value="Genomic_DNA"/>
</dbReference>
<evidence type="ECO:0000256" key="3">
    <source>
        <dbReference type="ARBA" id="ARBA00023274"/>
    </source>
</evidence>
<dbReference type="OrthoDB" id="539541at2759"/>
<feature type="domain" description="Large ribosomal subunit protein uL5 N-terminal" evidence="4">
    <location>
        <begin position="426"/>
        <end position="483"/>
    </location>
</feature>
<dbReference type="GO" id="GO:1990904">
    <property type="term" value="C:ribonucleoprotein complex"/>
    <property type="evidence" value="ECO:0007669"/>
    <property type="project" value="UniProtKB-KW"/>
</dbReference>
<sequence>MTPLHISNVAYWLEEKKKTTKIGLQKLQDKVPVEFRDRIDQILSETKLSSAELELVNKFGETISGYLSEKGGKQYHIGWVKVCPDCSEGELRTRLNTLESSNPALATSLQNKVQLQPETKLILQEIEQEIGDDRLGEIYEGIEEEIYGKGKDPDPTIPTPTAPTAAEITASKNKANAAISSGDKAQLQAAKTELESLKSRLEAAGVSATEISTLIQSVNTKIQELEGDTAYRQRVISEITAKLTANGISETDLDDASKTKLAALKAGQTSGAEINQAADFIKQAADTAMVTKKVTEFTAQLVEKIEITPETIRSFMEKYWFVSFTFRVGVYFDIINIEAKNTKNLTSFQYYPTGLTTEYYPRTKKNTKKEFFGKENYSEYSAFLEKLFFFATQEKIKRIRGEWRKETETKRKEVKKLVQEKFQHSSPMQTTDIEKIVLNSGVGQAIGDKKFLEKTQTALTRIAQGQKSVLTYARKSITTFKLREGMEIGCVSTKKFDWAGNYSLGIDNLNIFPTVPYDLTFKNQGMQITIVFKSALTKENIYFLSLLGFPFKEKEILSE</sequence>
<accession>A0A9W4SAP5</accession>
<dbReference type="GO" id="GO:0005840">
    <property type="term" value="C:ribosome"/>
    <property type="evidence" value="ECO:0007669"/>
    <property type="project" value="UniProtKB-KW"/>
</dbReference>
<dbReference type="InterPro" id="IPR031310">
    <property type="entry name" value="Ribosomal_uL5_N"/>
</dbReference>
<dbReference type="Proteomes" id="UP001153678">
    <property type="component" value="Unassembled WGS sequence"/>
</dbReference>
<evidence type="ECO:0000313" key="6">
    <source>
        <dbReference type="EMBL" id="CAI2162428.1"/>
    </source>
</evidence>
<gene>
    <name evidence="6" type="ORF">FWILDA_LOCUS555</name>
</gene>
<dbReference type="InterPro" id="IPR022803">
    <property type="entry name" value="Ribosomal_uL5_dom_sf"/>
</dbReference>
<dbReference type="SUPFAM" id="SSF55282">
    <property type="entry name" value="RL5-like"/>
    <property type="match status" value="1"/>
</dbReference>
<organism evidence="6 7">
    <name type="scientific">Funneliformis geosporum</name>
    <dbReference type="NCBI Taxonomy" id="1117311"/>
    <lineage>
        <taxon>Eukaryota</taxon>
        <taxon>Fungi</taxon>
        <taxon>Fungi incertae sedis</taxon>
        <taxon>Mucoromycota</taxon>
        <taxon>Glomeromycotina</taxon>
        <taxon>Glomeromycetes</taxon>
        <taxon>Glomerales</taxon>
        <taxon>Glomeraceae</taxon>
        <taxon>Funneliformis</taxon>
    </lineage>
</organism>
<dbReference type="Pfam" id="PF00281">
    <property type="entry name" value="Ribosomal_L5"/>
    <property type="match status" value="1"/>
</dbReference>
<keyword evidence="2" id="KW-0689">Ribosomal protein</keyword>
<dbReference type="PANTHER" id="PTHR11994">
    <property type="entry name" value="60S RIBOSOMAL PROTEIN L11-RELATED"/>
    <property type="match status" value="1"/>
</dbReference>
<evidence type="ECO:0000256" key="1">
    <source>
        <dbReference type="ARBA" id="ARBA00008553"/>
    </source>
</evidence>
<dbReference type="InterPro" id="IPR031309">
    <property type="entry name" value="Ribosomal_uL5_C"/>
</dbReference>
<dbReference type="InterPro" id="IPR002132">
    <property type="entry name" value="Ribosomal_uL5"/>
</dbReference>
<dbReference type="Pfam" id="PF00673">
    <property type="entry name" value="Ribosomal_L5_C"/>
    <property type="match status" value="1"/>
</dbReference>
<evidence type="ECO:0000259" key="4">
    <source>
        <dbReference type="Pfam" id="PF00281"/>
    </source>
</evidence>
<evidence type="ECO:0000259" key="5">
    <source>
        <dbReference type="Pfam" id="PF00673"/>
    </source>
</evidence>
<keyword evidence="3" id="KW-0687">Ribonucleoprotein</keyword>
<dbReference type="Gene3D" id="3.30.1440.10">
    <property type="match status" value="2"/>
</dbReference>
<dbReference type="AlphaFoldDB" id="A0A9W4SAP5"/>
<evidence type="ECO:0000313" key="7">
    <source>
        <dbReference type="Proteomes" id="UP001153678"/>
    </source>
</evidence>
<reference evidence="6" key="1">
    <citation type="submission" date="2022-08" db="EMBL/GenBank/DDBJ databases">
        <authorList>
            <person name="Kallberg Y."/>
            <person name="Tangrot J."/>
            <person name="Rosling A."/>
        </authorList>
    </citation>
    <scope>NUCLEOTIDE SEQUENCE</scope>
    <source>
        <strain evidence="6">Wild A</strain>
    </source>
</reference>
<evidence type="ECO:0000256" key="2">
    <source>
        <dbReference type="ARBA" id="ARBA00022980"/>
    </source>
</evidence>
<keyword evidence="7" id="KW-1185">Reference proteome</keyword>
<name>A0A9W4SAP5_9GLOM</name>
<protein>
    <submittedName>
        <fullName evidence="6">10707_t:CDS:1</fullName>
    </submittedName>
</protein>